<keyword evidence="5 11" id="KW-0408">Iron</keyword>
<organism evidence="14 15">
    <name type="scientific">Solihabitans fulvus</name>
    <dbReference type="NCBI Taxonomy" id="1892852"/>
    <lineage>
        <taxon>Bacteria</taxon>
        <taxon>Bacillati</taxon>
        <taxon>Actinomycetota</taxon>
        <taxon>Actinomycetes</taxon>
        <taxon>Pseudonocardiales</taxon>
        <taxon>Pseudonocardiaceae</taxon>
        <taxon>Solihabitans</taxon>
    </lineage>
</organism>
<evidence type="ECO:0000256" key="3">
    <source>
        <dbReference type="ARBA" id="ARBA00022485"/>
    </source>
</evidence>
<feature type="binding site" evidence="11">
    <location>
        <position position="40"/>
    </location>
    <ligand>
        <name>[4Fe-4S] cluster</name>
        <dbReference type="ChEBI" id="CHEBI:49883"/>
    </ligand>
</feature>
<comment type="similarity">
    <text evidence="2 11">Belongs to the WhiB family.</text>
</comment>
<comment type="subcellular location">
    <subcellularLocation>
        <location evidence="1 11">Cytoplasm</location>
    </subcellularLocation>
</comment>
<feature type="binding site" evidence="11">
    <location>
        <position position="66"/>
    </location>
    <ligand>
        <name>[4Fe-4S] cluster</name>
        <dbReference type="ChEBI" id="CHEBI:49883"/>
    </ligand>
</feature>
<keyword evidence="9 11" id="KW-1015">Disulfide bond</keyword>
<feature type="binding site" evidence="11">
    <location>
        <position position="72"/>
    </location>
    <ligand>
        <name>[4Fe-4S] cluster</name>
        <dbReference type="ChEBI" id="CHEBI:49883"/>
    </ligand>
</feature>
<evidence type="ECO:0000256" key="5">
    <source>
        <dbReference type="ARBA" id="ARBA00023004"/>
    </source>
</evidence>
<keyword evidence="11" id="KW-0963">Cytoplasm</keyword>
<dbReference type="EMBL" id="VUOB01000020">
    <property type="protein sequence ID" value="KAA2262820.1"/>
    <property type="molecule type" value="Genomic_DNA"/>
</dbReference>
<feature type="binding site" evidence="11">
    <location>
        <position position="63"/>
    </location>
    <ligand>
        <name>[4Fe-4S] cluster</name>
        <dbReference type="ChEBI" id="CHEBI:49883"/>
    </ligand>
</feature>
<dbReference type="GO" id="GO:0047134">
    <property type="term" value="F:protein-disulfide reductase [NAD(P)H] activity"/>
    <property type="evidence" value="ECO:0007669"/>
    <property type="project" value="TreeGrafter"/>
</dbReference>
<evidence type="ECO:0000313" key="14">
    <source>
        <dbReference type="EMBL" id="KAA2262820.1"/>
    </source>
</evidence>
<evidence type="ECO:0000256" key="1">
    <source>
        <dbReference type="ARBA" id="ARBA00004496"/>
    </source>
</evidence>
<keyword evidence="4 11" id="KW-0479">Metal-binding</keyword>
<dbReference type="GO" id="GO:0045892">
    <property type="term" value="P:negative regulation of DNA-templated transcription"/>
    <property type="evidence" value="ECO:0007669"/>
    <property type="project" value="TreeGrafter"/>
</dbReference>
<dbReference type="PANTHER" id="PTHR38839">
    <property type="entry name" value="TRANSCRIPTIONAL REGULATOR WHID-RELATED"/>
    <property type="match status" value="1"/>
</dbReference>
<comment type="PTM">
    <text evidence="11">Upon Fe-S cluster removal intramolecular disulfide bonds are formed.</text>
</comment>
<comment type="cofactor">
    <cofactor evidence="11">
        <name>[4Fe-4S] cluster</name>
        <dbReference type="ChEBI" id="CHEBI:49883"/>
    </cofactor>
    <text evidence="11">Binds 1 [4Fe-4S] cluster per subunit. Following nitrosylation of the [4Fe-4S] cluster binds 1 [4Fe-8(NO)] cluster per subunit.</text>
</comment>
<feature type="domain" description="4Fe-4S Wbl-type" evidence="13">
    <location>
        <begin position="39"/>
        <end position="96"/>
    </location>
</feature>
<evidence type="ECO:0000256" key="12">
    <source>
        <dbReference type="SAM" id="MobiDB-lite"/>
    </source>
</evidence>
<protein>
    <recommendedName>
        <fullName evidence="11">Transcriptional regulator WhiB</fullName>
    </recommendedName>
</protein>
<dbReference type="PROSITE" id="PS00354">
    <property type="entry name" value="HMGI_Y"/>
    <property type="match status" value="1"/>
</dbReference>
<dbReference type="Pfam" id="PF02467">
    <property type="entry name" value="Whib"/>
    <property type="match status" value="1"/>
</dbReference>
<dbReference type="GO" id="GO:0046872">
    <property type="term" value="F:metal ion binding"/>
    <property type="evidence" value="ECO:0007669"/>
    <property type="project" value="UniProtKB-KW"/>
</dbReference>
<sequence>MLTATVPLSSGTLPEVSEPGGVGVAGLLDTAPATGLDLPCRTNNPDLWFADAPTELEQAKRFCVSCPVKNECLTGAIARHEPWGVWGGEIFERGAVIARKRPRGRPRKEDRAREASPAANTSQEAAA</sequence>
<feature type="region of interest" description="Disordered" evidence="12">
    <location>
        <begin position="97"/>
        <end position="127"/>
    </location>
</feature>
<dbReference type="InterPro" id="IPR003482">
    <property type="entry name" value="Whib"/>
</dbReference>
<feature type="region of interest" description="Disordered" evidence="12">
    <location>
        <begin position="1"/>
        <end position="20"/>
    </location>
</feature>
<reference evidence="14 15" key="1">
    <citation type="submission" date="2019-09" db="EMBL/GenBank/DDBJ databases">
        <title>Goodfellowia gen. nov., a new genus of the Pseudonocardineae related to Actinoalloteichus, containing Goodfellowia coeruleoviolacea gen. nov., comb. nov. gen. nov., comb. nov.</title>
        <authorList>
            <person name="Labeda D."/>
        </authorList>
    </citation>
    <scope>NUCLEOTIDE SEQUENCE [LARGE SCALE GENOMIC DNA]</scope>
    <source>
        <strain evidence="14 15">AN110305</strain>
    </source>
</reference>
<keyword evidence="15" id="KW-1185">Reference proteome</keyword>
<keyword evidence="10 11" id="KW-0804">Transcription</keyword>
<dbReference type="InterPro" id="IPR034768">
    <property type="entry name" value="4FE4S_WBL"/>
</dbReference>
<evidence type="ECO:0000256" key="2">
    <source>
        <dbReference type="ARBA" id="ARBA00006597"/>
    </source>
</evidence>
<dbReference type="InterPro" id="IPR000637">
    <property type="entry name" value="HMGI/Y_DNA-bd_CS"/>
</dbReference>
<accession>A0A5B2XJ26</accession>
<dbReference type="GO" id="GO:0051539">
    <property type="term" value="F:4 iron, 4 sulfur cluster binding"/>
    <property type="evidence" value="ECO:0007669"/>
    <property type="project" value="UniProtKB-UniRule"/>
</dbReference>
<dbReference type="AlphaFoldDB" id="A0A5B2XJ26"/>
<evidence type="ECO:0000256" key="8">
    <source>
        <dbReference type="ARBA" id="ARBA00023125"/>
    </source>
</evidence>
<keyword evidence="8 11" id="KW-0238">DNA-binding</keyword>
<name>A0A5B2XJ26_9PSEU</name>
<comment type="function">
    <text evidence="11">Acts as a transcriptional regulator. Probably redox-responsive. The apo- but not holo-form probably binds DNA.</text>
</comment>
<evidence type="ECO:0000313" key="15">
    <source>
        <dbReference type="Proteomes" id="UP000323454"/>
    </source>
</evidence>
<dbReference type="PANTHER" id="PTHR38839:SF2">
    <property type="entry name" value="TRANSCRIPTIONAL REGULATOR WHIB7-RELATED"/>
    <property type="match status" value="1"/>
</dbReference>
<dbReference type="OrthoDB" id="5244115at2"/>
<evidence type="ECO:0000256" key="10">
    <source>
        <dbReference type="ARBA" id="ARBA00023163"/>
    </source>
</evidence>
<gene>
    <name evidence="11" type="primary">whiB</name>
    <name evidence="14" type="ORF">F0L68_11310</name>
</gene>
<feature type="compositionally biased region" description="Polar residues" evidence="12">
    <location>
        <begin position="118"/>
        <end position="127"/>
    </location>
</feature>
<dbReference type="RefSeq" id="WP_149849477.1">
    <property type="nucleotide sequence ID" value="NZ_VUOB01000020.1"/>
</dbReference>
<dbReference type="GO" id="GO:0003677">
    <property type="term" value="F:DNA binding"/>
    <property type="evidence" value="ECO:0007669"/>
    <property type="project" value="UniProtKB-UniRule"/>
</dbReference>
<feature type="compositionally biased region" description="Polar residues" evidence="12">
    <location>
        <begin position="1"/>
        <end position="12"/>
    </location>
</feature>
<dbReference type="Proteomes" id="UP000323454">
    <property type="component" value="Unassembled WGS sequence"/>
</dbReference>
<dbReference type="HAMAP" id="MF_01479">
    <property type="entry name" value="WhiB"/>
    <property type="match status" value="1"/>
</dbReference>
<evidence type="ECO:0000256" key="4">
    <source>
        <dbReference type="ARBA" id="ARBA00022723"/>
    </source>
</evidence>
<evidence type="ECO:0000256" key="9">
    <source>
        <dbReference type="ARBA" id="ARBA00023157"/>
    </source>
</evidence>
<comment type="PTM">
    <text evidence="11">The Fe-S cluster can be nitrosylated by nitric oxide (NO).</text>
</comment>
<dbReference type="GO" id="GO:0045454">
    <property type="term" value="P:cell redox homeostasis"/>
    <property type="evidence" value="ECO:0007669"/>
    <property type="project" value="TreeGrafter"/>
</dbReference>
<evidence type="ECO:0000256" key="6">
    <source>
        <dbReference type="ARBA" id="ARBA00023014"/>
    </source>
</evidence>
<comment type="caution">
    <text evidence="14">The sequence shown here is derived from an EMBL/GenBank/DDBJ whole genome shotgun (WGS) entry which is preliminary data.</text>
</comment>
<reference evidence="14 15" key="2">
    <citation type="submission" date="2019-09" db="EMBL/GenBank/DDBJ databases">
        <authorList>
            <person name="Jin C."/>
        </authorList>
    </citation>
    <scope>NUCLEOTIDE SEQUENCE [LARGE SCALE GENOMIC DNA]</scope>
    <source>
        <strain evidence="14 15">AN110305</strain>
    </source>
</reference>
<evidence type="ECO:0000256" key="11">
    <source>
        <dbReference type="HAMAP-Rule" id="MF_01479"/>
    </source>
</evidence>
<proteinExistence type="inferred from homology"/>
<keyword evidence="7 11" id="KW-0805">Transcription regulation</keyword>
<evidence type="ECO:0000256" key="7">
    <source>
        <dbReference type="ARBA" id="ARBA00023015"/>
    </source>
</evidence>
<dbReference type="GO" id="GO:0005737">
    <property type="term" value="C:cytoplasm"/>
    <property type="evidence" value="ECO:0007669"/>
    <property type="project" value="UniProtKB-SubCell"/>
</dbReference>
<dbReference type="PROSITE" id="PS51674">
    <property type="entry name" value="4FE4S_WBL"/>
    <property type="match status" value="1"/>
</dbReference>
<keyword evidence="3 11" id="KW-0004">4Fe-4S</keyword>
<dbReference type="GO" id="GO:0035731">
    <property type="term" value="F:dinitrosyl-iron complex binding"/>
    <property type="evidence" value="ECO:0007669"/>
    <property type="project" value="UniProtKB-UniRule"/>
</dbReference>
<evidence type="ECO:0000259" key="13">
    <source>
        <dbReference type="PROSITE" id="PS51674"/>
    </source>
</evidence>
<keyword evidence="6 11" id="KW-0411">Iron-sulfur</keyword>